<dbReference type="InterPro" id="IPR014001">
    <property type="entry name" value="Helicase_ATP-bd"/>
</dbReference>
<proteinExistence type="predicted"/>
<dbReference type="SMART" id="SM00487">
    <property type="entry name" value="DEXDc"/>
    <property type="match status" value="1"/>
</dbReference>
<dbReference type="Proteomes" id="UP001589858">
    <property type="component" value="Unassembled WGS sequence"/>
</dbReference>
<keyword evidence="2" id="KW-0378">Hydrolase</keyword>
<organism evidence="2 3">
    <name type="scientific">Novosphingobium clariflavum</name>
    <dbReference type="NCBI Taxonomy" id="2029884"/>
    <lineage>
        <taxon>Bacteria</taxon>
        <taxon>Pseudomonadati</taxon>
        <taxon>Pseudomonadota</taxon>
        <taxon>Alphaproteobacteria</taxon>
        <taxon>Sphingomonadales</taxon>
        <taxon>Sphingomonadaceae</taxon>
        <taxon>Novosphingobium</taxon>
    </lineage>
</organism>
<dbReference type="InterPro" id="IPR011545">
    <property type="entry name" value="DEAD/DEAH_box_helicase_dom"/>
</dbReference>
<dbReference type="EMBL" id="JBHLTM010000049">
    <property type="protein sequence ID" value="MFC0685455.1"/>
    <property type="molecule type" value="Genomic_DNA"/>
</dbReference>
<keyword evidence="3" id="KW-1185">Reference proteome</keyword>
<dbReference type="SUPFAM" id="SSF52540">
    <property type="entry name" value="P-loop containing nucleoside triphosphate hydrolases"/>
    <property type="match status" value="1"/>
</dbReference>
<dbReference type="RefSeq" id="WP_267225024.1">
    <property type="nucleotide sequence ID" value="NZ_JAPCWC010000054.1"/>
</dbReference>
<evidence type="ECO:0000259" key="1">
    <source>
        <dbReference type="SMART" id="SM00487"/>
    </source>
</evidence>
<dbReference type="GO" id="GO:0004386">
    <property type="term" value="F:helicase activity"/>
    <property type="evidence" value="ECO:0007669"/>
    <property type="project" value="UniProtKB-KW"/>
</dbReference>
<keyword evidence="2" id="KW-0547">Nucleotide-binding</keyword>
<dbReference type="Pfam" id="PF00270">
    <property type="entry name" value="DEAD"/>
    <property type="match status" value="1"/>
</dbReference>
<dbReference type="Gene3D" id="3.40.50.300">
    <property type="entry name" value="P-loop containing nucleotide triphosphate hydrolases"/>
    <property type="match status" value="2"/>
</dbReference>
<gene>
    <name evidence="2" type="ORF">ACFFF8_12680</name>
</gene>
<evidence type="ECO:0000313" key="3">
    <source>
        <dbReference type="Proteomes" id="UP001589858"/>
    </source>
</evidence>
<protein>
    <submittedName>
        <fullName evidence="2">DEAD/DEAH box helicase</fullName>
        <ecNumber evidence="2">3.6.4.-</ecNumber>
    </submittedName>
</protein>
<reference evidence="2 3" key="1">
    <citation type="submission" date="2024-09" db="EMBL/GenBank/DDBJ databases">
        <authorList>
            <person name="Sun Q."/>
            <person name="Mori K."/>
        </authorList>
    </citation>
    <scope>NUCLEOTIDE SEQUENCE [LARGE SCALE GENOMIC DNA]</scope>
    <source>
        <strain evidence="2 3">CICC 11035S</strain>
    </source>
</reference>
<evidence type="ECO:0000313" key="2">
    <source>
        <dbReference type="EMBL" id="MFC0685455.1"/>
    </source>
</evidence>
<sequence length="691" mass="76674">MTNVVEVRYGSSGASQKIDALGMRPMQARAWKARAAQYLLVKAPPASGKSRALMFVALDKLHRQGIGKAIVAVPERSIGASFDSTSLSTHGFFTDWHVAERWNLCTSETGGARDKVDALRAFLDSDDRTLVCTHSTLRFAYERFGAEAFDGCLLAIDEFHHAAADQDNRLGELVRGLLDRNRVHIVAMTGSYFRGDQIAVMRPEDEDRFERVTYTYYEQLDGYSHLKTLGIGYHFYRGRYLDAIGEVLDSDKKTIIHIPNVNAAESVMEKYDEVNHIIKVLGEYESTDPDTGFLLVRRPDGRLLKVADLVDDSQARDTVVAALRKAKDRDAVDIIIALGMAKEGFDWIWCEHALTVGYRSSLTEVVQIIGRATRDAPDKAHAQFTNLIAEPLAEQGAVVTAVNDMLKAITASLLMEQVMAPRFRFHPRPEEPETDLGTGGSGTGMHVDEDTGIVHIAVKGLKEPSSDRVRMIVEEDLNDLLANVCQDPRIAARAVADDATAPEVVNQVLVPKVIEERYPYLAPEEVEEVREHLLAGMAVIAEVNRLELEGGSDNRVREGQIGYDADEPDAAQTGATRFIEMVRRFVNVADLSVDLIDSINPFQQAYEVLSKRMDAPTLARIHGAIAGQRISMTEDEALALWPRIQRFRAEEGRPPNAASTNELEKRLGAALEWLKAEKRRRQVDAVVQAAS</sequence>
<dbReference type="InterPro" id="IPR027417">
    <property type="entry name" value="P-loop_NTPase"/>
</dbReference>
<comment type="caution">
    <text evidence="2">The sequence shown here is derived from an EMBL/GenBank/DDBJ whole genome shotgun (WGS) entry which is preliminary data.</text>
</comment>
<accession>A0ABV6S887</accession>
<feature type="domain" description="Helicase ATP-binding" evidence="1">
    <location>
        <begin position="19"/>
        <end position="215"/>
    </location>
</feature>
<dbReference type="EC" id="3.6.4.-" evidence="2"/>
<keyword evidence="2" id="KW-0067">ATP-binding</keyword>
<dbReference type="GO" id="GO:0016787">
    <property type="term" value="F:hydrolase activity"/>
    <property type="evidence" value="ECO:0007669"/>
    <property type="project" value="UniProtKB-KW"/>
</dbReference>
<name>A0ABV6S887_9SPHN</name>
<keyword evidence="2" id="KW-0347">Helicase</keyword>